<dbReference type="PANTHER" id="PTHR23291">
    <property type="entry name" value="BAX INHIBITOR-RELATED"/>
    <property type="match status" value="1"/>
</dbReference>
<dbReference type="Proteomes" id="UP000682877">
    <property type="component" value="Chromosome 7"/>
</dbReference>
<organism evidence="7 8">
    <name type="scientific">Arabidopsis arenosa</name>
    <name type="common">Sand rock-cress</name>
    <name type="synonym">Cardaminopsis arenosa</name>
    <dbReference type="NCBI Taxonomy" id="38785"/>
    <lineage>
        <taxon>Eukaryota</taxon>
        <taxon>Viridiplantae</taxon>
        <taxon>Streptophyta</taxon>
        <taxon>Embryophyta</taxon>
        <taxon>Tracheophyta</taxon>
        <taxon>Spermatophyta</taxon>
        <taxon>Magnoliopsida</taxon>
        <taxon>eudicotyledons</taxon>
        <taxon>Gunneridae</taxon>
        <taxon>Pentapetalae</taxon>
        <taxon>rosids</taxon>
        <taxon>malvids</taxon>
        <taxon>Brassicales</taxon>
        <taxon>Brassicaceae</taxon>
        <taxon>Camelineae</taxon>
        <taxon>Arabidopsis</taxon>
    </lineage>
</organism>
<evidence type="ECO:0000313" key="7">
    <source>
        <dbReference type="EMBL" id="CAE6196020.1"/>
    </source>
</evidence>
<evidence type="ECO:0000256" key="1">
    <source>
        <dbReference type="ARBA" id="ARBA00004141"/>
    </source>
</evidence>
<comment type="similarity">
    <text evidence="5">Belongs to the BI1 family.</text>
</comment>
<dbReference type="EMBL" id="LR999457">
    <property type="protein sequence ID" value="CAE6196020.1"/>
    <property type="molecule type" value="Genomic_DNA"/>
</dbReference>
<proteinExistence type="inferred from homology"/>
<sequence>MSTKMAKSDIETGGGGGGGGGGGNELYPGMKESSELRWAFIRKVYSILSLQMLLTVGVSAVVYFVRPIPEFITETHRGLAVFFVVLILPFLLLWPLLAFEKKHPINCIVLSIFTLSISFAVGICCSLSKGRIVLEAAILTSVMVFGLTIYTFWAVKRGHDFSFLGPFLFGALLIILVFSLLQIFHPLGKLSSMIFSGIASIVFCGYIIFDTNQLIKKLNYDEYIPAAIRLYLDVMNLFLNLLGIMGNTQ</sequence>
<protein>
    <recommendedName>
        <fullName evidence="9">BI1-like protein</fullName>
    </recommendedName>
</protein>
<feature type="region of interest" description="Disordered" evidence="6">
    <location>
        <begin position="1"/>
        <end position="24"/>
    </location>
</feature>
<evidence type="ECO:0000256" key="4">
    <source>
        <dbReference type="ARBA" id="ARBA00023136"/>
    </source>
</evidence>
<feature type="transmembrane region" description="Helical" evidence="5">
    <location>
        <begin position="167"/>
        <end position="184"/>
    </location>
</feature>
<evidence type="ECO:0000256" key="3">
    <source>
        <dbReference type="ARBA" id="ARBA00022989"/>
    </source>
</evidence>
<comment type="subcellular location">
    <subcellularLocation>
        <location evidence="1">Membrane</location>
        <topology evidence="1">Multi-pass membrane protein</topology>
    </subcellularLocation>
</comment>
<accession>A0A8S2B4N6</accession>
<feature type="transmembrane region" description="Helical" evidence="5">
    <location>
        <begin position="109"/>
        <end position="130"/>
    </location>
</feature>
<feature type="compositionally biased region" description="Basic and acidic residues" evidence="6">
    <location>
        <begin position="1"/>
        <end position="10"/>
    </location>
</feature>
<gene>
    <name evidence="7" type="ORF">AARE701A_LOCUS19446</name>
</gene>
<feature type="transmembrane region" description="Helical" evidence="5">
    <location>
        <begin position="136"/>
        <end position="155"/>
    </location>
</feature>
<dbReference type="GO" id="GO:0016020">
    <property type="term" value="C:membrane"/>
    <property type="evidence" value="ECO:0007669"/>
    <property type="project" value="UniProtKB-SubCell"/>
</dbReference>
<keyword evidence="8" id="KW-1185">Reference proteome</keyword>
<feature type="transmembrane region" description="Helical" evidence="5">
    <location>
        <begin position="44"/>
        <end position="65"/>
    </location>
</feature>
<dbReference type="AlphaFoldDB" id="A0A8S2B4N6"/>
<name>A0A8S2B4N6_ARAAE</name>
<dbReference type="Pfam" id="PF01027">
    <property type="entry name" value="Bax1-I"/>
    <property type="match status" value="1"/>
</dbReference>
<reference evidence="7" key="1">
    <citation type="submission" date="2021-01" db="EMBL/GenBank/DDBJ databases">
        <authorList>
            <person name="Bezrukov I."/>
        </authorList>
    </citation>
    <scope>NUCLEOTIDE SEQUENCE</scope>
</reference>
<keyword evidence="2 5" id="KW-0812">Transmembrane</keyword>
<feature type="transmembrane region" description="Helical" evidence="5">
    <location>
        <begin position="190"/>
        <end position="209"/>
    </location>
</feature>
<dbReference type="InterPro" id="IPR006214">
    <property type="entry name" value="Bax_inhibitor_1-related"/>
</dbReference>
<feature type="transmembrane region" description="Helical" evidence="5">
    <location>
        <begin position="77"/>
        <end position="97"/>
    </location>
</feature>
<feature type="compositionally biased region" description="Gly residues" evidence="6">
    <location>
        <begin position="12"/>
        <end position="24"/>
    </location>
</feature>
<evidence type="ECO:0000313" key="8">
    <source>
        <dbReference type="Proteomes" id="UP000682877"/>
    </source>
</evidence>
<keyword evidence="3 5" id="KW-1133">Transmembrane helix</keyword>
<evidence type="ECO:0000256" key="5">
    <source>
        <dbReference type="RuleBase" id="RU004379"/>
    </source>
</evidence>
<evidence type="ECO:0008006" key="9">
    <source>
        <dbReference type="Google" id="ProtNLM"/>
    </source>
</evidence>
<dbReference type="PANTHER" id="PTHR23291:SF123">
    <property type="entry name" value="PROTEIN LIFEGUARD 1"/>
    <property type="match status" value="1"/>
</dbReference>
<evidence type="ECO:0000256" key="6">
    <source>
        <dbReference type="SAM" id="MobiDB-lite"/>
    </source>
</evidence>
<keyword evidence="4 5" id="KW-0472">Membrane</keyword>
<evidence type="ECO:0000256" key="2">
    <source>
        <dbReference type="ARBA" id="ARBA00022692"/>
    </source>
</evidence>